<dbReference type="AlphaFoldDB" id="A0A392MZC6"/>
<organism evidence="1 2">
    <name type="scientific">Trifolium medium</name>
    <dbReference type="NCBI Taxonomy" id="97028"/>
    <lineage>
        <taxon>Eukaryota</taxon>
        <taxon>Viridiplantae</taxon>
        <taxon>Streptophyta</taxon>
        <taxon>Embryophyta</taxon>
        <taxon>Tracheophyta</taxon>
        <taxon>Spermatophyta</taxon>
        <taxon>Magnoliopsida</taxon>
        <taxon>eudicotyledons</taxon>
        <taxon>Gunneridae</taxon>
        <taxon>Pentapetalae</taxon>
        <taxon>rosids</taxon>
        <taxon>fabids</taxon>
        <taxon>Fabales</taxon>
        <taxon>Fabaceae</taxon>
        <taxon>Papilionoideae</taxon>
        <taxon>50 kb inversion clade</taxon>
        <taxon>NPAAA clade</taxon>
        <taxon>Hologalegina</taxon>
        <taxon>IRL clade</taxon>
        <taxon>Trifolieae</taxon>
        <taxon>Trifolium</taxon>
    </lineage>
</organism>
<accession>A0A392MZC6</accession>
<dbReference type="Proteomes" id="UP000265520">
    <property type="component" value="Unassembled WGS sequence"/>
</dbReference>
<reference evidence="1 2" key="1">
    <citation type="journal article" date="2018" name="Front. Plant Sci.">
        <title>Red Clover (Trifolium pratense) and Zigzag Clover (T. medium) - A Picture of Genomic Similarities and Differences.</title>
        <authorList>
            <person name="Dluhosova J."/>
            <person name="Istvanek J."/>
            <person name="Nedelnik J."/>
            <person name="Repkova J."/>
        </authorList>
    </citation>
    <scope>NUCLEOTIDE SEQUENCE [LARGE SCALE GENOMIC DNA]</scope>
    <source>
        <strain evidence="2">cv. 10/8</strain>
        <tissue evidence="1">Leaf</tissue>
    </source>
</reference>
<feature type="non-terminal residue" evidence="1">
    <location>
        <position position="1"/>
    </location>
</feature>
<sequence length="119" mass="12697">CSVDPIAVCSVDPIAVCSVGIVINRTILIKLEDTLPGFAQIQNVATSDSYGVCVTSITCSDPHAGGFRSSNNCSGRWGVYSLFMFVDEEWSRFDGVGFGSLLFGIVSVDLKILARLALD</sequence>
<name>A0A392MZC6_9FABA</name>
<evidence type="ECO:0000313" key="2">
    <source>
        <dbReference type="Proteomes" id="UP000265520"/>
    </source>
</evidence>
<protein>
    <submittedName>
        <fullName evidence="1">Uncharacterized protein</fullName>
    </submittedName>
</protein>
<dbReference type="EMBL" id="LXQA010023191">
    <property type="protein sequence ID" value="MCH92673.1"/>
    <property type="molecule type" value="Genomic_DNA"/>
</dbReference>
<comment type="caution">
    <text evidence="1">The sequence shown here is derived from an EMBL/GenBank/DDBJ whole genome shotgun (WGS) entry which is preliminary data.</text>
</comment>
<proteinExistence type="predicted"/>
<evidence type="ECO:0000313" key="1">
    <source>
        <dbReference type="EMBL" id="MCH92673.1"/>
    </source>
</evidence>
<keyword evidence="2" id="KW-1185">Reference proteome</keyword>